<dbReference type="GO" id="GO:0016114">
    <property type="term" value="P:terpenoid biosynthetic process"/>
    <property type="evidence" value="ECO:0007669"/>
    <property type="project" value="InterPro"/>
</dbReference>
<organism evidence="4 5">
    <name type="scientific">Rubroshorea leprosula</name>
    <dbReference type="NCBI Taxonomy" id="152421"/>
    <lineage>
        <taxon>Eukaryota</taxon>
        <taxon>Viridiplantae</taxon>
        <taxon>Streptophyta</taxon>
        <taxon>Embryophyta</taxon>
        <taxon>Tracheophyta</taxon>
        <taxon>Spermatophyta</taxon>
        <taxon>Magnoliopsida</taxon>
        <taxon>eudicotyledons</taxon>
        <taxon>Gunneridae</taxon>
        <taxon>Pentapetalae</taxon>
        <taxon>rosids</taxon>
        <taxon>malvids</taxon>
        <taxon>Malvales</taxon>
        <taxon>Dipterocarpaceae</taxon>
        <taxon>Rubroshorea</taxon>
    </lineage>
</organism>
<dbReference type="GO" id="GO:0010333">
    <property type="term" value="F:terpene synthase activity"/>
    <property type="evidence" value="ECO:0007669"/>
    <property type="project" value="InterPro"/>
</dbReference>
<evidence type="ECO:0000259" key="3">
    <source>
        <dbReference type="Pfam" id="PF01397"/>
    </source>
</evidence>
<comment type="cofactor">
    <cofactor evidence="1">
        <name>Mg(2+)</name>
        <dbReference type="ChEBI" id="CHEBI:18420"/>
    </cofactor>
</comment>
<keyword evidence="2" id="KW-0456">Lyase</keyword>
<dbReference type="Proteomes" id="UP001054252">
    <property type="component" value="Unassembled WGS sequence"/>
</dbReference>
<feature type="domain" description="Terpene synthase N-terminal" evidence="3">
    <location>
        <begin position="2"/>
        <end position="65"/>
    </location>
</feature>
<dbReference type="AlphaFoldDB" id="A0AAV5JMK1"/>
<dbReference type="Pfam" id="PF01397">
    <property type="entry name" value="Terpene_synth"/>
    <property type="match status" value="1"/>
</dbReference>
<evidence type="ECO:0000313" key="5">
    <source>
        <dbReference type="Proteomes" id="UP001054252"/>
    </source>
</evidence>
<dbReference type="Gene3D" id="1.50.10.130">
    <property type="entry name" value="Terpene synthase, N-terminal domain"/>
    <property type="match status" value="1"/>
</dbReference>
<accession>A0AAV5JMK1</accession>
<comment type="caution">
    <text evidence="4">The sequence shown here is derived from an EMBL/GenBank/DDBJ whole genome shotgun (WGS) entry which is preliminary data.</text>
</comment>
<sequence>MDERGKFKEDLVNDVLGMLNLYEAAHLHLPREGILDEAIAFTTSHLESTATKVNPLLAEQIAHALNRPI</sequence>
<name>A0AAV5JMK1_9ROSI</name>
<reference evidence="4 5" key="1">
    <citation type="journal article" date="2021" name="Commun. Biol.">
        <title>The genome of Shorea leprosula (Dipterocarpaceae) highlights the ecological relevance of drought in aseasonal tropical rainforests.</title>
        <authorList>
            <person name="Ng K.K.S."/>
            <person name="Kobayashi M.J."/>
            <person name="Fawcett J.A."/>
            <person name="Hatakeyama M."/>
            <person name="Paape T."/>
            <person name="Ng C.H."/>
            <person name="Ang C.C."/>
            <person name="Tnah L.H."/>
            <person name="Lee C.T."/>
            <person name="Nishiyama T."/>
            <person name="Sese J."/>
            <person name="O'Brien M.J."/>
            <person name="Copetti D."/>
            <person name="Mohd Noor M.I."/>
            <person name="Ong R.C."/>
            <person name="Putra M."/>
            <person name="Sireger I.Z."/>
            <person name="Indrioko S."/>
            <person name="Kosugi Y."/>
            <person name="Izuno A."/>
            <person name="Isagi Y."/>
            <person name="Lee S.L."/>
            <person name="Shimizu K.K."/>
        </authorList>
    </citation>
    <scope>NUCLEOTIDE SEQUENCE [LARGE SCALE GENOMIC DNA]</scope>
    <source>
        <strain evidence="4">214</strain>
    </source>
</reference>
<dbReference type="EMBL" id="BPVZ01000044">
    <property type="protein sequence ID" value="GKV15784.1"/>
    <property type="molecule type" value="Genomic_DNA"/>
</dbReference>
<dbReference type="PANTHER" id="PTHR31225:SF221">
    <property type="entry name" value="(-)-GERMACRENE D SYNTHASE"/>
    <property type="match status" value="1"/>
</dbReference>
<proteinExistence type="predicted"/>
<dbReference type="InterPro" id="IPR050148">
    <property type="entry name" value="Terpene_synthase-like"/>
</dbReference>
<gene>
    <name evidence="4" type="ORF">SLEP1_g26535</name>
</gene>
<protein>
    <recommendedName>
        <fullName evidence="3">Terpene synthase N-terminal domain-containing protein</fullName>
    </recommendedName>
</protein>
<dbReference type="SUPFAM" id="SSF48239">
    <property type="entry name" value="Terpenoid cyclases/Protein prenyltransferases"/>
    <property type="match status" value="1"/>
</dbReference>
<evidence type="ECO:0000256" key="1">
    <source>
        <dbReference type="ARBA" id="ARBA00001946"/>
    </source>
</evidence>
<evidence type="ECO:0000256" key="2">
    <source>
        <dbReference type="ARBA" id="ARBA00023239"/>
    </source>
</evidence>
<dbReference type="InterPro" id="IPR008930">
    <property type="entry name" value="Terpenoid_cyclase/PrenylTrfase"/>
</dbReference>
<dbReference type="InterPro" id="IPR001906">
    <property type="entry name" value="Terpene_synth_N"/>
</dbReference>
<keyword evidence="5" id="KW-1185">Reference proteome</keyword>
<dbReference type="PANTHER" id="PTHR31225">
    <property type="entry name" value="OS04G0344100 PROTEIN-RELATED"/>
    <property type="match status" value="1"/>
</dbReference>
<dbReference type="InterPro" id="IPR036965">
    <property type="entry name" value="Terpene_synth_N_sf"/>
</dbReference>
<evidence type="ECO:0000313" key="4">
    <source>
        <dbReference type="EMBL" id="GKV15784.1"/>
    </source>
</evidence>